<dbReference type="InterPro" id="IPR013096">
    <property type="entry name" value="Cupin_2"/>
</dbReference>
<dbReference type="InterPro" id="IPR051610">
    <property type="entry name" value="GPI/OXD"/>
</dbReference>
<dbReference type="InterPro" id="IPR011051">
    <property type="entry name" value="RmlC_Cupin_sf"/>
</dbReference>
<dbReference type="PANTHER" id="PTHR35848">
    <property type="entry name" value="OXALATE-BINDING PROTEIN"/>
    <property type="match status" value="1"/>
</dbReference>
<dbReference type="Pfam" id="PF07883">
    <property type="entry name" value="Cupin_2"/>
    <property type="match status" value="1"/>
</dbReference>
<dbReference type="RefSeq" id="WP_397059003.1">
    <property type="nucleotide sequence ID" value="NZ_JBIRYL010000001.1"/>
</dbReference>
<feature type="domain" description="Cupin type-2" evidence="2">
    <location>
        <begin position="59"/>
        <end position="127"/>
    </location>
</feature>
<gene>
    <name evidence="3" type="ORF">ACH49Z_02310</name>
</gene>
<dbReference type="PANTHER" id="PTHR35848:SF6">
    <property type="entry name" value="CUPIN TYPE-2 DOMAIN-CONTAINING PROTEIN"/>
    <property type="match status" value="1"/>
</dbReference>
<evidence type="ECO:0000313" key="3">
    <source>
        <dbReference type="EMBL" id="MFI2228670.1"/>
    </source>
</evidence>
<evidence type="ECO:0000259" key="2">
    <source>
        <dbReference type="Pfam" id="PF07883"/>
    </source>
</evidence>
<dbReference type="Gene3D" id="2.60.120.10">
    <property type="entry name" value="Jelly Rolls"/>
    <property type="match status" value="1"/>
</dbReference>
<organism evidence="3 4">
    <name type="scientific">Nocardia testacea</name>
    <dbReference type="NCBI Taxonomy" id="248551"/>
    <lineage>
        <taxon>Bacteria</taxon>
        <taxon>Bacillati</taxon>
        <taxon>Actinomycetota</taxon>
        <taxon>Actinomycetes</taxon>
        <taxon>Mycobacteriales</taxon>
        <taxon>Nocardiaceae</taxon>
        <taxon>Nocardia</taxon>
    </lineage>
</organism>
<comment type="caution">
    <text evidence="3">The sequence shown here is derived from an EMBL/GenBank/DDBJ whole genome shotgun (WGS) entry which is preliminary data.</text>
</comment>
<dbReference type="SUPFAM" id="SSF51182">
    <property type="entry name" value="RmlC-like cupins"/>
    <property type="match status" value="1"/>
</dbReference>
<keyword evidence="4" id="KW-1185">Reference proteome</keyword>
<protein>
    <submittedName>
        <fullName evidence="3">Cupin domain-containing protein</fullName>
    </submittedName>
</protein>
<proteinExistence type="predicted"/>
<dbReference type="Proteomes" id="UP001611494">
    <property type="component" value="Unassembled WGS sequence"/>
</dbReference>
<evidence type="ECO:0000256" key="1">
    <source>
        <dbReference type="ARBA" id="ARBA00022723"/>
    </source>
</evidence>
<dbReference type="InterPro" id="IPR014710">
    <property type="entry name" value="RmlC-like_jellyroll"/>
</dbReference>
<accession>A0ABW7VSF9</accession>
<dbReference type="EMBL" id="JBIRYL010000001">
    <property type="protein sequence ID" value="MFI2228670.1"/>
    <property type="molecule type" value="Genomic_DNA"/>
</dbReference>
<sequence length="154" mass="16330">MTDTTPAGHHVTQSAGADGRPAVVLRSAEITPRQRGGGARTIPMVSQRAGARDFLNGITMFGPGAAIPEHIHNCDESVLIIKGSAVAHIDGVEYPVTVGDNSFIPAGIAHFFRNVSDTEELHIFWTYASVDATRTVLATGVTTRIDEEHGTNIA</sequence>
<name>A0ABW7VSF9_9NOCA</name>
<evidence type="ECO:0000313" key="4">
    <source>
        <dbReference type="Proteomes" id="UP001611494"/>
    </source>
</evidence>
<reference evidence="3 4" key="1">
    <citation type="submission" date="2024-10" db="EMBL/GenBank/DDBJ databases">
        <title>The Natural Products Discovery Center: Release of the First 8490 Sequenced Strains for Exploring Actinobacteria Biosynthetic Diversity.</title>
        <authorList>
            <person name="Kalkreuter E."/>
            <person name="Kautsar S.A."/>
            <person name="Yang D."/>
            <person name="Bader C.D."/>
            <person name="Teijaro C.N."/>
            <person name="Fluegel L."/>
            <person name="Davis C.M."/>
            <person name="Simpson J.R."/>
            <person name="Lauterbach L."/>
            <person name="Steele A.D."/>
            <person name="Gui C."/>
            <person name="Meng S."/>
            <person name="Li G."/>
            <person name="Viehrig K."/>
            <person name="Ye F."/>
            <person name="Su P."/>
            <person name="Kiefer A.F."/>
            <person name="Nichols A."/>
            <person name="Cepeda A.J."/>
            <person name="Yan W."/>
            <person name="Fan B."/>
            <person name="Jiang Y."/>
            <person name="Adhikari A."/>
            <person name="Zheng C.-J."/>
            <person name="Schuster L."/>
            <person name="Cowan T.M."/>
            <person name="Smanski M.J."/>
            <person name="Chevrette M.G."/>
            <person name="De Carvalho L.P.S."/>
            <person name="Shen B."/>
        </authorList>
    </citation>
    <scope>NUCLEOTIDE SEQUENCE [LARGE SCALE GENOMIC DNA]</scope>
    <source>
        <strain evidence="3 4">NPDC019377</strain>
    </source>
</reference>
<keyword evidence="1" id="KW-0479">Metal-binding</keyword>